<feature type="domain" description="N-acetyltransferase" evidence="1">
    <location>
        <begin position="15"/>
        <end position="141"/>
    </location>
</feature>
<proteinExistence type="predicted"/>
<evidence type="ECO:0000313" key="3">
    <source>
        <dbReference type="Proteomes" id="UP000295132"/>
    </source>
</evidence>
<dbReference type="Gene3D" id="3.40.630.30">
    <property type="match status" value="1"/>
</dbReference>
<organism evidence="2 3">
    <name type="scientific">Bacillus salipaludis</name>
    <dbReference type="NCBI Taxonomy" id="2547811"/>
    <lineage>
        <taxon>Bacteria</taxon>
        <taxon>Bacillati</taxon>
        <taxon>Bacillota</taxon>
        <taxon>Bacilli</taxon>
        <taxon>Bacillales</taxon>
        <taxon>Bacillaceae</taxon>
        <taxon>Bacillus</taxon>
    </lineage>
</organism>
<accession>A0A4R5VRG0</accession>
<protein>
    <submittedName>
        <fullName evidence="2">GNAT family N-acetyltransferase</fullName>
    </submittedName>
</protein>
<keyword evidence="2" id="KW-0808">Transferase</keyword>
<dbReference type="SUPFAM" id="SSF55729">
    <property type="entry name" value="Acyl-CoA N-acyltransferases (Nat)"/>
    <property type="match status" value="1"/>
</dbReference>
<dbReference type="Proteomes" id="UP000295132">
    <property type="component" value="Unassembled WGS sequence"/>
</dbReference>
<dbReference type="AlphaFoldDB" id="A0A4R5VRG0"/>
<dbReference type="InterPro" id="IPR016181">
    <property type="entry name" value="Acyl_CoA_acyltransferase"/>
</dbReference>
<dbReference type="Pfam" id="PF00583">
    <property type="entry name" value="Acetyltransf_1"/>
    <property type="match status" value="1"/>
</dbReference>
<evidence type="ECO:0000259" key="1">
    <source>
        <dbReference type="PROSITE" id="PS51186"/>
    </source>
</evidence>
<reference evidence="2 3" key="1">
    <citation type="submission" date="2019-03" db="EMBL/GenBank/DDBJ databases">
        <title>Bacillus niacini sp. nov. a Nicotinate-Metabolizing Mesophile Isolated from Soil.</title>
        <authorList>
            <person name="Zhang G."/>
        </authorList>
    </citation>
    <scope>NUCLEOTIDE SEQUENCE [LARGE SCALE GENOMIC DNA]</scope>
    <source>
        <strain evidence="2 3">WN066</strain>
    </source>
</reference>
<name>A0A4R5VRG0_9BACI</name>
<gene>
    <name evidence="2" type="ORF">E2K98_14760</name>
</gene>
<evidence type="ECO:0000313" key="2">
    <source>
        <dbReference type="EMBL" id="TDK60969.1"/>
    </source>
</evidence>
<sequence length="141" mass="16598">MGDGFIMTVKRLNNFTVRKAEKQDVSKLLPIMLNYMIDFSDEKMHIHFLNEIYNDSTKGLQFVAEKDNKIVGFATLYFTFDSLKDKKIALLHDLFVIPECRMEKVNQILFETCLKYIRENDFLYMICETTEGNSIAKKVYQ</sequence>
<dbReference type="GO" id="GO:0016747">
    <property type="term" value="F:acyltransferase activity, transferring groups other than amino-acyl groups"/>
    <property type="evidence" value="ECO:0007669"/>
    <property type="project" value="InterPro"/>
</dbReference>
<dbReference type="InterPro" id="IPR000182">
    <property type="entry name" value="GNAT_dom"/>
</dbReference>
<comment type="caution">
    <text evidence="2">The sequence shown here is derived from an EMBL/GenBank/DDBJ whole genome shotgun (WGS) entry which is preliminary data.</text>
</comment>
<dbReference type="CDD" id="cd04301">
    <property type="entry name" value="NAT_SF"/>
    <property type="match status" value="1"/>
</dbReference>
<dbReference type="EMBL" id="SMYO01000006">
    <property type="protein sequence ID" value="TDK60969.1"/>
    <property type="molecule type" value="Genomic_DNA"/>
</dbReference>
<dbReference type="PROSITE" id="PS51186">
    <property type="entry name" value="GNAT"/>
    <property type="match status" value="1"/>
</dbReference>